<dbReference type="GO" id="GO:0050829">
    <property type="term" value="P:defense response to Gram-negative bacterium"/>
    <property type="evidence" value="ECO:0007669"/>
    <property type="project" value="TreeGrafter"/>
</dbReference>
<dbReference type="InterPro" id="IPR001427">
    <property type="entry name" value="RNaseA"/>
</dbReference>
<name>A0A6G1PUX5_CHAAH</name>
<gene>
    <name evidence="11" type="ORF">EXN66_Car009817</name>
</gene>
<dbReference type="PROSITE" id="PS00127">
    <property type="entry name" value="RNASE_PANCREATIC"/>
    <property type="match status" value="1"/>
</dbReference>
<dbReference type="Pfam" id="PF00074">
    <property type="entry name" value="RnaseA"/>
    <property type="match status" value="1"/>
</dbReference>
<proteinExistence type="inferred from homology"/>
<dbReference type="InterPro" id="IPR036816">
    <property type="entry name" value="RNaseA-like_dom_sf"/>
</dbReference>
<accession>A0A6G1PUX5</accession>
<evidence type="ECO:0000256" key="1">
    <source>
        <dbReference type="ARBA" id="ARBA00004613"/>
    </source>
</evidence>
<keyword evidence="9" id="KW-1133">Transmembrane helix</keyword>
<protein>
    <submittedName>
        <fullName evidence="11">Ribonuclease-like 3</fullName>
    </submittedName>
</protein>
<dbReference type="Proteomes" id="UP000503349">
    <property type="component" value="Chromosome 9"/>
</dbReference>
<keyword evidence="3" id="KW-0964">Secreted</keyword>
<keyword evidence="7" id="KW-1015">Disulfide bond</keyword>
<sequence length="206" mass="23703">MPSCVNSCVNNFVSVAGKTKCKIMQFLLFFFSRYIGRKIIIILLFRSFASIFICSSKFEMMKIPFLCLLLVILPATVISQDASIKARYKKFITQHIDRQMTAKGCDNVLRKRKITKTDSNECKETNTFILAETKKVRSICLHEGQPYGNKTKSLKPFHIIVCNIQNVKARYPKCRYRGKSLKKRVIIKCEKGFPVHYDGDIGHCET</sequence>
<keyword evidence="9" id="KW-0472">Membrane</keyword>
<evidence type="ECO:0000256" key="2">
    <source>
        <dbReference type="ARBA" id="ARBA00005600"/>
    </source>
</evidence>
<dbReference type="EMBL" id="CM015720">
    <property type="protein sequence ID" value="KAF3694141.1"/>
    <property type="molecule type" value="Genomic_DNA"/>
</dbReference>
<dbReference type="AlphaFoldDB" id="A0A6G1PUX5"/>
<evidence type="ECO:0000256" key="7">
    <source>
        <dbReference type="ARBA" id="ARBA00023157"/>
    </source>
</evidence>
<reference evidence="11 12" key="1">
    <citation type="submission" date="2019-02" db="EMBL/GenBank/DDBJ databases">
        <title>Opniocepnalus argus genome.</title>
        <authorList>
            <person name="Zhou C."/>
            <person name="Xiao S."/>
        </authorList>
    </citation>
    <scope>NUCLEOTIDE SEQUENCE [LARGE SCALE GENOMIC DNA]</scope>
    <source>
        <strain evidence="11">OARG1902GOOAL</strain>
        <tissue evidence="11">Muscle</tissue>
    </source>
</reference>
<keyword evidence="12" id="KW-1185">Reference proteome</keyword>
<keyword evidence="5 8" id="KW-0255">Endonuclease</keyword>
<dbReference type="GO" id="GO:0016787">
    <property type="term" value="F:hydrolase activity"/>
    <property type="evidence" value="ECO:0007669"/>
    <property type="project" value="UniProtKB-KW"/>
</dbReference>
<organism evidence="11 12">
    <name type="scientific">Channa argus</name>
    <name type="common">Northern snakehead</name>
    <name type="synonym">Ophicephalus argus</name>
    <dbReference type="NCBI Taxonomy" id="215402"/>
    <lineage>
        <taxon>Eukaryota</taxon>
        <taxon>Metazoa</taxon>
        <taxon>Chordata</taxon>
        <taxon>Craniata</taxon>
        <taxon>Vertebrata</taxon>
        <taxon>Euteleostomi</taxon>
        <taxon>Actinopterygii</taxon>
        <taxon>Neopterygii</taxon>
        <taxon>Teleostei</taxon>
        <taxon>Neoteleostei</taxon>
        <taxon>Acanthomorphata</taxon>
        <taxon>Anabantaria</taxon>
        <taxon>Anabantiformes</taxon>
        <taxon>Channoidei</taxon>
        <taxon>Channidae</taxon>
        <taxon>Channa</taxon>
    </lineage>
</organism>
<dbReference type="GO" id="GO:0004519">
    <property type="term" value="F:endonuclease activity"/>
    <property type="evidence" value="ECO:0007669"/>
    <property type="project" value="UniProtKB-KW"/>
</dbReference>
<feature type="transmembrane region" description="Helical" evidence="9">
    <location>
        <begin position="34"/>
        <end position="54"/>
    </location>
</feature>
<evidence type="ECO:0000256" key="5">
    <source>
        <dbReference type="ARBA" id="ARBA00022759"/>
    </source>
</evidence>
<evidence type="ECO:0000313" key="12">
    <source>
        <dbReference type="Proteomes" id="UP000503349"/>
    </source>
</evidence>
<keyword evidence="9" id="KW-0812">Transmembrane</keyword>
<dbReference type="PANTHER" id="PTHR11437">
    <property type="entry name" value="RIBONUCLEASE"/>
    <property type="match status" value="1"/>
</dbReference>
<dbReference type="PANTHER" id="PTHR11437:SF10">
    <property type="entry name" value="ANGIOGENIN-RELATED"/>
    <property type="match status" value="1"/>
</dbReference>
<reference evidence="12" key="2">
    <citation type="submission" date="2019-02" db="EMBL/GenBank/DDBJ databases">
        <title>Opniocepnalus argus Var Kimnra genome.</title>
        <authorList>
            <person name="Zhou C."/>
            <person name="Xiao S."/>
        </authorList>
    </citation>
    <scope>NUCLEOTIDE SEQUENCE [LARGE SCALE GENOMIC DNA]</scope>
</reference>
<dbReference type="SUPFAM" id="SSF54076">
    <property type="entry name" value="RNase A-like"/>
    <property type="match status" value="1"/>
</dbReference>
<comment type="subcellular location">
    <subcellularLocation>
        <location evidence="1">Secreted</location>
    </subcellularLocation>
</comment>
<evidence type="ECO:0000313" key="11">
    <source>
        <dbReference type="EMBL" id="KAF3694141.1"/>
    </source>
</evidence>
<dbReference type="GO" id="GO:0004540">
    <property type="term" value="F:RNA nuclease activity"/>
    <property type="evidence" value="ECO:0007669"/>
    <property type="project" value="TreeGrafter"/>
</dbReference>
<keyword evidence="6 8" id="KW-0378">Hydrolase</keyword>
<evidence type="ECO:0000256" key="3">
    <source>
        <dbReference type="ARBA" id="ARBA00022525"/>
    </source>
</evidence>
<evidence type="ECO:0000256" key="6">
    <source>
        <dbReference type="ARBA" id="ARBA00022801"/>
    </source>
</evidence>
<feature type="domain" description="Ribonuclease A-domain" evidence="10">
    <location>
        <begin position="84"/>
        <end position="201"/>
    </location>
</feature>
<feature type="transmembrane region" description="Helical" evidence="9">
    <location>
        <begin position="61"/>
        <end position="79"/>
    </location>
</feature>
<dbReference type="InterPro" id="IPR023412">
    <property type="entry name" value="RNaseA_domain"/>
</dbReference>
<dbReference type="GO" id="GO:0001525">
    <property type="term" value="P:angiogenesis"/>
    <property type="evidence" value="ECO:0007669"/>
    <property type="project" value="TreeGrafter"/>
</dbReference>
<evidence type="ECO:0000256" key="4">
    <source>
        <dbReference type="ARBA" id="ARBA00022722"/>
    </source>
</evidence>
<dbReference type="InterPro" id="IPR023411">
    <property type="entry name" value="RNaseA_AS"/>
</dbReference>
<comment type="similarity">
    <text evidence="2 8">Belongs to the pancreatic ribonuclease family.</text>
</comment>
<evidence type="ECO:0000256" key="9">
    <source>
        <dbReference type="SAM" id="Phobius"/>
    </source>
</evidence>
<evidence type="ECO:0000256" key="8">
    <source>
        <dbReference type="RuleBase" id="RU000651"/>
    </source>
</evidence>
<dbReference type="GO" id="GO:0050830">
    <property type="term" value="P:defense response to Gram-positive bacterium"/>
    <property type="evidence" value="ECO:0007669"/>
    <property type="project" value="TreeGrafter"/>
</dbReference>
<dbReference type="SMART" id="SM00092">
    <property type="entry name" value="RNAse_Pc"/>
    <property type="match status" value="1"/>
</dbReference>
<keyword evidence="4 8" id="KW-0540">Nuclease</keyword>
<dbReference type="GO" id="GO:0003676">
    <property type="term" value="F:nucleic acid binding"/>
    <property type="evidence" value="ECO:0007669"/>
    <property type="project" value="InterPro"/>
</dbReference>
<evidence type="ECO:0000259" key="10">
    <source>
        <dbReference type="SMART" id="SM00092"/>
    </source>
</evidence>
<dbReference type="GO" id="GO:0005576">
    <property type="term" value="C:extracellular region"/>
    <property type="evidence" value="ECO:0007669"/>
    <property type="project" value="UniProtKB-SubCell"/>
</dbReference>
<dbReference type="CDD" id="cd06265">
    <property type="entry name" value="RNase_A_canonical"/>
    <property type="match status" value="1"/>
</dbReference>
<dbReference type="Gene3D" id="3.10.130.10">
    <property type="entry name" value="Ribonuclease A-like domain"/>
    <property type="match status" value="1"/>
</dbReference>